<dbReference type="GO" id="GO:0009451">
    <property type="term" value="P:RNA modification"/>
    <property type="evidence" value="ECO:0007669"/>
    <property type="project" value="InterPro"/>
</dbReference>
<evidence type="ECO:0000313" key="4">
    <source>
        <dbReference type="Proteomes" id="UP001054252"/>
    </source>
</evidence>
<proteinExistence type="predicted"/>
<dbReference type="Gene3D" id="1.25.40.10">
    <property type="entry name" value="Tetratricopeptide repeat domain"/>
    <property type="match status" value="6"/>
</dbReference>
<dbReference type="FunFam" id="1.25.40.10:FF:000090">
    <property type="entry name" value="Pentatricopeptide repeat-containing protein, chloroplastic"/>
    <property type="match status" value="1"/>
</dbReference>
<feature type="repeat" description="PPR" evidence="2">
    <location>
        <begin position="488"/>
        <end position="522"/>
    </location>
</feature>
<keyword evidence="1" id="KW-0677">Repeat</keyword>
<dbReference type="EMBL" id="BPVZ01000056">
    <property type="protein sequence ID" value="GKV20952.1"/>
    <property type="molecule type" value="Genomic_DNA"/>
</dbReference>
<feature type="repeat" description="PPR" evidence="2">
    <location>
        <begin position="183"/>
        <end position="217"/>
    </location>
</feature>
<dbReference type="FunFam" id="1.25.40.10:FF:000351">
    <property type="entry name" value="Pentatricopeptide repeat-containing protein"/>
    <property type="match status" value="1"/>
</dbReference>
<evidence type="ECO:0008006" key="5">
    <source>
        <dbReference type="Google" id="ProtNLM"/>
    </source>
</evidence>
<sequence length="675" mass="73834">MSAFGVAAKLIKLNSMIGISTIFSKIKRTPFALHQVKSFYLLQKPSLSCIDSYGSSKLLSDYFKSGRIKEAEKLFDEIPERNVVFWSIVIHGYAINGCGRKSVELFSQMRISGWAPNSFTIVGALVGIQGLQDWVLGQSVHGLVVKYGLESDSIVGTAVLDTYAKCGNMTDSYKLFKGLKNPSLASCNAMIAGFINSNLFDEAVMLFKELRKYGLAPNIVTVLTITRGCVALDSRTLCEVIHGLIIKLGLDSHILVNNSVLDMYSCLLDLDSGTKIFEAMEHKDVISWTTMTGLLVNLECAADAVKVFFKMRHSGVGYDAIVIMNLTTACGLLGALGKGKQVHAQAAVSGFLSELPVVNSLIAMYAKCGELDSSRSVFDQSTQKSLVSWTAMISGYVQNGLPVEALNLLNKVRQEENLDLDSIMLISTLTASGELAAFELCQQLHCYAFEAGFSNYRSVQNSLISTYSKCGSMDLAYNVFNEMGLGKDMVSWNAIINGYGINGCGETALALYHEIKRCKEKVDSATYLCILNACSHAGLVEDGLMIFKEMVEDDNLRPDHEHYGCFVDLIARAGFLSEANSGSVCTLLEGMGPYAWRALFNGCMLHSNVELAEFAARKIFERDPGESGQVVLLSNVYASAGRFQEAEALRSSMLRKGVMKNPGYSLLCRNPYDSR</sequence>
<name>A0AAV5K4F3_9ROSI</name>
<dbReference type="FunFam" id="1.25.40.10:FF:000364">
    <property type="entry name" value="Pentatricopeptide repeat (PPR-like) superfamily protein"/>
    <property type="match status" value="1"/>
</dbReference>
<dbReference type="InterPro" id="IPR002885">
    <property type="entry name" value="PPR_rpt"/>
</dbReference>
<dbReference type="InterPro" id="IPR011990">
    <property type="entry name" value="TPR-like_helical_dom_sf"/>
</dbReference>
<keyword evidence="4" id="KW-1185">Reference proteome</keyword>
<comment type="caution">
    <text evidence="3">The sequence shown here is derived from an EMBL/GenBank/DDBJ whole genome shotgun (WGS) entry which is preliminary data.</text>
</comment>
<dbReference type="GO" id="GO:0003723">
    <property type="term" value="F:RNA binding"/>
    <property type="evidence" value="ECO:0007669"/>
    <property type="project" value="InterPro"/>
</dbReference>
<dbReference type="AlphaFoldDB" id="A0AAV5K4F3"/>
<dbReference type="PANTHER" id="PTHR47926:SF452">
    <property type="entry name" value="PENTATRICOPEPTIDE REPEAT-CONTAINING PROTEIN"/>
    <property type="match status" value="1"/>
</dbReference>
<feature type="repeat" description="PPR" evidence="2">
    <location>
        <begin position="82"/>
        <end position="116"/>
    </location>
</feature>
<dbReference type="Pfam" id="PF01535">
    <property type="entry name" value="PPR"/>
    <property type="match status" value="6"/>
</dbReference>
<feature type="repeat" description="PPR" evidence="2">
    <location>
        <begin position="523"/>
        <end position="558"/>
    </location>
</feature>
<gene>
    <name evidence="3" type="ORF">SLEP1_g30992</name>
</gene>
<evidence type="ECO:0000256" key="1">
    <source>
        <dbReference type="ARBA" id="ARBA00022737"/>
    </source>
</evidence>
<dbReference type="InterPro" id="IPR046960">
    <property type="entry name" value="PPR_At4g14850-like_plant"/>
</dbReference>
<dbReference type="Pfam" id="PF20431">
    <property type="entry name" value="E_motif"/>
    <property type="match status" value="1"/>
</dbReference>
<evidence type="ECO:0000256" key="2">
    <source>
        <dbReference type="PROSITE-ProRule" id="PRU00708"/>
    </source>
</evidence>
<organism evidence="3 4">
    <name type="scientific">Rubroshorea leprosula</name>
    <dbReference type="NCBI Taxonomy" id="152421"/>
    <lineage>
        <taxon>Eukaryota</taxon>
        <taxon>Viridiplantae</taxon>
        <taxon>Streptophyta</taxon>
        <taxon>Embryophyta</taxon>
        <taxon>Tracheophyta</taxon>
        <taxon>Spermatophyta</taxon>
        <taxon>Magnoliopsida</taxon>
        <taxon>eudicotyledons</taxon>
        <taxon>Gunneridae</taxon>
        <taxon>Pentapetalae</taxon>
        <taxon>rosids</taxon>
        <taxon>malvids</taxon>
        <taxon>Malvales</taxon>
        <taxon>Dipterocarpaceae</taxon>
        <taxon>Rubroshorea</taxon>
    </lineage>
</organism>
<dbReference type="InterPro" id="IPR046848">
    <property type="entry name" value="E_motif"/>
</dbReference>
<accession>A0AAV5K4F3</accession>
<evidence type="ECO:0000313" key="3">
    <source>
        <dbReference type="EMBL" id="GKV20952.1"/>
    </source>
</evidence>
<dbReference type="Proteomes" id="UP001054252">
    <property type="component" value="Unassembled WGS sequence"/>
</dbReference>
<dbReference type="Pfam" id="PF13041">
    <property type="entry name" value="PPR_2"/>
    <property type="match status" value="2"/>
</dbReference>
<protein>
    <recommendedName>
        <fullName evidence="5">Pentatricopeptide repeat-containing protein</fullName>
    </recommendedName>
</protein>
<dbReference type="PROSITE" id="PS51375">
    <property type="entry name" value="PPR"/>
    <property type="match status" value="5"/>
</dbReference>
<dbReference type="PANTHER" id="PTHR47926">
    <property type="entry name" value="PENTATRICOPEPTIDE REPEAT-CONTAINING PROTEIN"/>
    <property type="match status" value="1"/>
</dbReference>
<reference evidence="3 4" key="1">
    <citation type="journal article" date="2021" name="Commun. Biol.">
        <title>The genome of Shorea leprosula (Dipterocarpaceae) highlights the ecological relevance of drought in aseasonal tropical rainforests.</title>
        <authorList>
            <person name="Ng K.K.S."/>
            <person name="Kobayashi M.J."/>
            <person name="Fawcett J.A."/>
            <person name="Hatakeyama M."/>
            <person name="Paape T."/>
            <person name="Ng C.H."/>
            <person name="Ang C.C."/>
            <person name="Tnah L.H."/>
            <person name="Lee C.T."/>
            <person name="Nishiyama T."/>
            <person name="Sese J."/>
            <person name="O'Brien M.J."/>
            <person name="Copetti D."/>
            <person name="Mohd Noor M.I."/>
            <person name="Ong R.C."/>
            <person name="Putra M."/>
            <person name="Sireger I.Z."/>
            <person name="Indrioko S."/>
            <person name="Kosugi Y."/>
            <person name="Izuno A."/>
            <person name="Isagi Y."/>
            <person name="Lee S.L."/>
            <person name="Shimizu K.K."/>
        </authorList>
    </citation>
    <scope>NUCLEOTIDE SEQUENCE [LARGE SCALE GENOMIC DNA]</scope>
    <source>
        <strain evidence="3">214</strain>
    </source>
</reference>
<feature type="repeat" description="PPR" evidence="2">
    <location>
        <begin position="385"/>
        <end position="415"/>
    </location>
</feature>
<dbReference type="NCBIfam" id="TIGR00756">
    <property type="entry name" value="PPR"/>
    <property type="match status" value="6"/>
</dbReference>